<dbReference type="Gene3D" id="3.40.109.10">
    <property type="entry name" value="NADH Oxidase"/>
    <property type="match status" value="1"/>
</dbReference>
<sequence length="209" mass="23635">MEVSEALRQRRSINFFDPNREIPEGVLEAVLEEANLAPSSFNLQPWEVILVKDKDNKRRLRECAFNQPKVEEASAVLIVAGDPMAVENHIDPVLESMIRLGYMKAEDAARTRPMPFKLYGEPDSERRRLFAAKNASLFAMSVMVAAMGHGLSTHPMDGFDEAKVKETFGIPDRLVIPMLIAVGYLKEGVTLLPRGMRRPLEGFLHRERF</sequence>
<feature type="domain" description="Nitroreductase" evidence="6">
    <location>
        <begin position="7"/>
        <end position="184"/>
    </location>
</feature>
<protein>
    <submittedName>
        <fullName evidence="7">Nitroreductase</fullName>
    </submittedName>
</protein>
<dbReference type="SUPFAM" id="SSF55469">
    <property type="entry name" value="FMN-dependent nitroreductase-like"/>
    <property type="match status" value="1"/>
</dbReference>
<evidence type="ECO:0000256" key="5">
    <source>
        <dbReference type="ARBA" id="ARBA00023002"/>
    </source>
</evidence>
<accession>H0UP26</accession>
<dbReference type="OrthoDB" id="9812105at2"/>
<dbReference type="InterPro" id="IPR029479">
    <property type="entry name" value="Nitroreductase"/>
</dbReference>
<evidence type="ECO:0000313" key="8">
    <source>
        <dbReference type="Proteomes" id="UP000005730"/>
    </source>
</evidence>
<dbReference type="GO" id="GO:0016491">
    <property type="term" value="F:oxidoreductase activity"/>
    <property type="evidence" value="ECO:0007669"/>
    <property type="project" value="UniProtKB-KW"/>
</dbReference>
<dbReference type="CDD" id="cd02137">
    <property type="entry name" value="MhqN-like"/>
    <property type="match status" value="1"/>
</dbReference>
<dbReference type="PANTHER" id="PTHR43673:SF2">
    <property type="entry name" value="NITROREDUCTASE"/>
    <property type="match status" value="1"/>
</dbReference>
<evidence type="ECO:0000313" key="7">
    <source>
        <dbReference type="EMBL" id="EHM10529.1"/>
    </source>
</evidence>
<name>H0UP26_9BACT</name>
<evidence type="ECO:0000259" key="6">
    <source>
        <dbReference type="Pfam" id="PF00881"/>
    </source>
</evidence>
<dbReference type="AlphaFoldDB" id="H0UP26"/>
<evidence type="ECO:0000256" key="2">
    <source>
        <dbReference type="ARBA" id="ARBA00007118"/>
    </source>
</evidence>
<dbReference type="RefSeq" id="WP_006584023.1">
    <property type="nucleotide sequence ID" value="NZ_CM001377.1"/>
</dbReference>
<comment type="similarity">
    <text evidence="2">Belongs to the nitroreductase family.</text>
</comment>
<dbReference type="STRING" id="926567.TheveDRAFT_1411"/>
<dbReference type="Pfam" id="PF00881">
    <property type="entry name" value="Nitroreductase"/>
    <property type="match status" value="1"/>
</dbReference>
<organism evidence="7 8">
    <name type="scientific">Thermanaerovibrio velox DSM 12556</name>
    <dbReference type="NCBI Taxonomy" id="926567"/>
    <lineage>
        <taxon>Bacteria</taxon>
        <taxon>Thermotogati</taxon>
        <taxon>Synergistota</taxon>
        <taxon>Synergistia</taxon>
        <taxon>Synergistales</taxon>
        <taxon>Synergistaceae</taxon>
        <taxon>Thermanaerovibrio</taxon>
    </lineage>
</organism>
<evidence type="ECO:0000256" key="4">
    <source>
        <dbReference type="ARBA" id="ARBA00022643"/>
    </source>
</evidence>
<keyword evidence="3" id="KW-0285">Flavoprotein</keyword>
<keyword evidence="5" id="KW-0560">Oxidoreductase</keyword>
<dbReference type="InterPro" id="IPR000415">
    <property type="entry name" value="Nitroreductase-like"/>
</dbReference>
<evidence type="ECO:0000256" key="3">
    <source>
        <dbReference type="ARBA" id="ARBA00022630"/>
    </source>
</evidence>
<dbReference type="eggNOG" id="COG0778">
    <property type="taxonomic scope" value="Bacteria"/>
</dbReference>
<comment type="cofactor">
    <cofactor evidence="1">
        <name>FMN</name>
        <dbReference type="ChEBI" id="CHEBI:58210"/>
    </cofactor>
</comment>
<dbReference type="EMBL" id="CM001377">
    <property type="protein sequence ID" value="EHM10529.1"/>
    <property type="molecule type" value="Genomic_DNA"/>
</dbReference>
<dbReference type="HOGENOM" id="CLU_070764_4_5_0"/>
<dbReference type="Proteomes" id="UP000005730">
    <property type="component" value="Chromosome"/>
</dbReference>
<keyword evidence="4" id="KW-0288">FMN</keyword>
<keyword evidence="8" id="KW-1185">Reference proteome</keyword>
<evidence type="ECO:0000256" key="1">
    <source>
        <dbReference type="ARBA" id="ARBA00001917"/>
    </source>
</evidence>
<gene>
    <name evidence="7" type="ORF">TheveDRAFT_1411</name>
</gene>
<proteinExistence type="inferred from homology"/>
<dbReference type="PANTHER" id="PTHR43673">
    <property type="entry name" value="NAD(P)H NITROREDUCTASE YDGI-RELATED"/>
    <property type="match status" value="1"/>
</dbReference>
<reference evidence="7 8" key="1">
    <citation type="submission" date="2011-10" db="EMBL/GenBank/DDBJ databases">
        <title>The Noncontiguous Finished genome of Thermanaerovibrio velox DSM 12556.</title>
        <authorList>
            <consortium name="US DOE Joint Genome Institute (JGI-PGF)"/>
            <person name="Lucas S."/>
            <person name="Copeland A."/>
            <person name="Lapidus A."/>
            <person name="Glavina del Rio T."/>
            <person name="Dalin E."/>
            <person name="Tice H."/>
            <person name="Bruce D."/>
            <person name="Goodwin L."/>
            <person name="Pitluck S."/>
            <person name="Peters L."/>
            <person name="Mikhailova N."/>
            <person name="Teshima H."/>
            <person name="Kyrpides N."/>
            <person name="Mavromatis K."/>
            <person name="Ivanova N."/>
            <person name="Markowitz V."/>
            <person name="Cheng J.-F."/>
            <person name="Hugenholtz P."/>
            <person name="Woyke T."/>
            <person name="Wu D."/>
            <person name="Spring S."/>
            <person name="Brambilla E.-M."/>
            <person name="Klenk H.-P."/>
            <person name="Eisen J.A."/>
        </authorList>
    </citation>
    <scope>NUCLEOTIDE SEQUENCE [LARGE SCALE GENOMIC DNA]</scope>
    <source>
        <strain evidence="7 8">DSM 12556</strain>
    </source>
</reference>